<dbReference type="PANTHER" id="PTHR30514:SF20">
    <property type="entry name" value="TRANSCRIPTIONAL REGULATOR"/>
    <property type="match status" value="1"/>
</dbReference>
<name>A0A8X8KPV0_9RHOB</name>
<dbReference type="RefSeq" id="WP_152824017.1">
    <property type="nucleotide sequence ID" value="NZ_WHUT02000001.1"/>
</dbReference>
<gene>
    <name evidence="6" type="ORF">GEU84_003160</name>
</gene>
<keyword evidence="7" id="KW-1185">Reference proteome</keyword>
<dbReference type="InterPro" id="IPR036388">
    <property type="entry name" value="WH-like_DNA-bd_sf"/>
</dbReference>
<evidence type="ECO:0000256" key="2">
    <source>
        <dbReference type="ARBA" id="ARBA00023125"/>
    </source>
</evidence>
<proteinExistence type="predicted"/>
<evidence type="ECO:0000313" key="6">
    <source>
        <dbReference type="EMBL" id="NUB43372.1"/>
    </source>
</evidence>
<dbReference type="CDD" id="cd05013">
    <property type="entry name" value="SIS_RpiR"/>
    <property type="match status" value="1"/>
</dbReference>
<dbReference type="Gene3D" id="1.10.10.10">
    <property type="entry name" value="Winged helix-like DNA-binding domain superfamily/Winged helix DNA-binding domain"/>
    <property type="match status" value="1"/>
</dbReference>
<dbReference type="SUPFAM" id="SSF46689">
    <property type="entry name" value="Homeodomain-like"/>
    <property type="match status" value="1"/>
</dbReference>
<evidence type="ECO:0000313" key="7">
    <source>
        <dbReference type="Proteomes" id="UP000484076"/>
    </source>
</evidence>
<protein>
    <submittedName>
        <fullName evidence="6">MurR/RpiR family transcriptional regulator</fullName>
    </submittedName>
</protein>
<dbReference type="InterPro" id="IPR046348">
    <property type="entry name" value="SIS_dom_sf"/>
</dbReference>
<evidence type="ECO:0000256" key="3">
    <source>
        <dbReference type="ARBA" id="ARBA00023163"/>
    </source>
</evidence>
<keyword evidence="1" id="KW-0805">Transcription regulation</keyword>
<dbReference type="GO" id="GO:0097367">
    <property type="term" value="F:carbohydrate derivative binding"/>
    <property type="evidence" value="ECO:0007669"/>
    <property type="project" value="InterPro"/>
</dbReference>
<dbReference type="EMBL" id="WHUT02000001">
    <property type="protein sequence ID" value="NUB43372.1"/>
    <property type="molecule type" value="Genomic_DNA"/>
</dbReference>
<dbReference type="PROSITE" id="PS51071">
    <property type="entry name" value="HTH_RPIR"/>
    <property type="match status" value="1"/>
</dbReference>
<feature type="domain" description="HTH rpiR-type" evidence="4">
    <location>
        <begin position="16"/>
        <end position="92"/>
    </location>
</feature>
<keyword evidence="2" id="KW-0238">DNA-binding</keyword>
<keyword evidence="3" id="KW-0804">Transcription</keyword>
<comment type="caution">
    <text evidence="6">The sequence shown here is derived from an EMBL/GenBank/DDBJ whole genome shotgun (WGS) entry which is preliminary data.</text>
</comment>
<feature type="domain" description="SIS" evidence="5">
    <location>
        <begin position="141"/>
        <end position="282"/>
    </location>
</feature>
<organism evidence="6 7">
    <name type="scientific">Fertoeibacter niger</name>
    <dbReference type="NCBI Taxonomy" id="2656921"/>
    <lineage>
        <taxon>Bacteria</taxon>
        <taxon>Pseudomonadati</taxon>
        <taxon>Pseudomonadota</taxon>
        <taxon>Alphaproteobacteria</taxon>
        <taxon>Rhodobacterales</taxon>
        <taxon>Paracoccaceae</taxon>
        <taxon>Fertoeibacter</taxon>
    </lineage>
</organism>
<dbReference type="Proteomes" id="UP000484076">
    <property type="component" value="Unassembled WGS sequence"/>
</dbReference>
<reference evidence="6" key="1">
    <citation type="submission" date="2020-05" db="EMBL/GenBank/DDBJ databases">
        <title>Fertoebacter nigrum gen. nov., sp. nov., a new member of the family Rhodobacteraceae.</title>
        <authorList>
            <person name="Szuroczki S."/>
            <person name="Abbaszade G."/>
            <person name="Buni D."/>
            <person name="Schumann P."/>
            <person name="Toth E."/>
        </authorList>
    </citation>
    <scope>NUCLEOTIDE SEQUENCE</scope>
    <source>
        <strain evidence="6">RG-N-1a</strain>
    </source>
</reference>
<evidence type="ECO:0000256" key="1">
    <source>
        <dbReference type="ARBA" id="ARBA00023015"/>
    </source>
</evidence>
<dbReference type="AlphaFoldDB" id="A0A8X8KPV0"/>
<evidence type="ECO:0000259" key="5">
    <source>
        <dbReference type="PROSITE" id="PS51464"/>
    </source>
</evidence>
<dbReference type="SUPFAM" id="SSF53697">
    <property type="entry name" value="SIS domain"/>
    <property type="match status" value="1"/>
</dbReference>
<dbReference type="Pfam" id="PF01380">
    <property type="entry name" value="SIS"/>
    <property type="match status" value="1"/>
</dbReference>
<dbReference type="Gene3D" id="3.40.50.10490">
    <property type="entry name" value="Glucose-6-phosphate isomerase like protein, domain 1"/>
    <property type="match status" value="1"/>
</dbReference>
<sequence>MDDAAPALNTAPATVEEFRDRLALVSEGLPKRLRQCADHIAANADRIAVSTVAELAAGADVPPSALMRFCQIMGFSGFSEMQKLFREAYAPGWPDYSTRLKNLKDNGAGSPAALLAEFVEAGRLSLEALAKSVDEAALDAAVAVLARAETLHVVGLRRAFPVATYLTYVFEKMAVPAMLHDAVGRLDHRFALRPGDAMIAITFTPYSEETLQLAQDARERGLPVIGITDRLTSPLARHSDAVLTVPEVDFGAFRSLSATIALAISLAVAVGSARGGADDLRKPEEKALPAE</sequence>
<dbReference type="InterPro" id="IPR047640">
    <property type="entry name" value="RpiR-like"/>
</dbReference>
<dbReference type="GO" id="GO:0003677">
    <property type="term" value="F:DNA binding"/>
    <property type="evidence" value="ECO:0007669"/>
    <property type="project" value="UniProtKB-KW"/>
</dbReference>
<dbReference type="GO" id="GO:0003700">
    <property type="term" value="F:DNA-binding transcription factor activity"/>
    <property type="evidence" value="ECO:0007669"/>
    <property type="project" value="InterPro"/>
</dbReference>
<dbReference type="GO" id="GO:1901135">
    <property type="term" value="P:carbohydrate derivative metabolic process"/>
    <property type="evidence" value="ECO:0007669"/>
    <property type="project" value="InterPro"/>
</dbReference>
<dbReference type="InterPro" id="IPR000281">
    <property type="entry name" value="HTH_RpiR"/>
</dbReference>
<dbReference type="PANTHER" id="PTHR30514">
    <property type="entry name" value="GLUCOKINASE"/>
    <property type="match status" value="1"/>
</dbReference>
<dbReference type="PROSITE" id="PS51464">
    <property type="entry name" value="SIS"/>
    <property type="match status" value="1"/>
</dbReference>
<evidence type="ECO:0000259" key="4">
    <source>
        <dbReference type="PROSITE" id="PS51071"/>
    </source>
</evidence>
<dbReference type="InterPro" id="IPR009057">
    <property type="entry name" value="Homeodomain-like_sf"/>
</dbReference>
<dbReference type="InterPro" id="IPR035472">
    <property type="entry name" value="RpiR-like_SIS"/>
</dbReference>
<accession>A0A8X8KPV0</accession>
<dbReference type="InterPro" id="IPR001347">
    <property type="entry name" value="SIS_dom"/>
</dbReference>
<dbReference type="Pfam" id="PF01418">
    <property type="entry name" value="HTH_6"/>
    <property type="match status" value="1"/>
</dbReference>